<evidence type="ECO:0008006" key="3">
    <source>
        <dbReference type="Google" id="ProtNLM"/>
    </source>
</evidence>
<keyword evidence="2" id="KW-1185">Reference proteome</keyword>
<dbReference type="PANTHER" id="PTHR39337">
    <property type="entry name" value="BLR5642 PROTEIN"/>
    <property type="match status" value="1"/>
</dbReference>
<dbReference type="RefSeq" id="WP_090811663.1">
    <property type="nucleotide sequence ID" value="NZ_FNKX01000003.1"/>
</dbReference>
<gene>
    <name evidence="1" type="ORF">SAMN05445850_7290</name>
</gene>
<sequence length="182" mass="20734">METKRPFFTIGHSTRPLQEFVDLLKGEQIALLVDVRSIPRSRTNPQFNRDTLPASLAPEHIDYMHLAALGGRRSRRKVDAPSPNAYWTHPAFRNYADYAMSDAFRDGLAQLLTLGHRQRCAIMCSEAVWWRCHRRIITDYLLMHDKTVLHIMDAHHTNAATMTPGAEPQADGTLIYPAQAQN</sequence>
<dbReference type="InterPro" id="IPR014519">
    <property type="entry name" value="UCP024492"/>
</dbReference>
<dbReference type="PANTHER" id="PTHR39337:SF1">
    <property type="entry name" value="BLR5642 PROTEIN"/>
    <property type="match status" value="1"/>
</dbReference>
<proteinExistence type="predicted"/>
<organism evidence="1 2">
    <name type="scientific">Paraburkholderia tuberum</name>
    <dbReference type="NCBI Taxonomy" id="157910"/>
    <lineage>
        <taxon>Bacteria</taxon>
        <taxon>Pseudomonadati</taxon>
        <taxon>Pseudomonadota</taxon>
        <taxon>Betaproteobacteria</taxon>
        <taxon>Burkholderiales</taxon>
        <taxon>Burkholderiaceae</taxon>
        <taxon>Paraburkholderia</taxon>
    </lineage>
</organism>
<evidence type="ECO:0000313" key="2">
    <source>
        <dbReference type="Proteomes" id="UP000199365"/>
    </source>
</evidence>
<accession>A0A1H1KDG5</accession>
<evidence type="ECO:0000313" key="1">
    <source>
        <dbReference type="EMBL" id="SDR60388.1"/>
    </source>
</evidence>
<dbReference type="PIRSF" id="PIRSF024492">
    <property type="entry name" value="UCP024492"/>
    <property type="match status" value="1"/>
</dbReference>
<dbReference type="Pfam" id="PF04343">
    <property type="entry name" value="DUF488"/>
    <property type="match status" value="1"/>
</dbReference>
<reference evidence="2" key="1">
    <citation type="submission" date="2016-10" db="EMBL/GenBank/DDBJ databases">
        <authorList>
            <person name="Varghese N."/>
            <person name="Submissions S."/>
        </authorList>
    </citation>
    <scope>NUCLEOTIDE SEQUENCE [LARGE SCALE GENOMIC DNA]</scope>
    <source>
        <strain evidence="2">DUS833</strain>
    </source>
</reference>
<dbReference type="InterPro" id="IPR007438">
    <property type="entry name" value="DUF488"/>
</dbReference>
<name>A0A1H1KDG5_9BURK</name>
<dbReference type="AlphaFoldDB" id="A0A1H1KDG5"/>
<dbReference type="Proteomes" id="UP000199365">
    <property type="component" value="Unassembled WGS sequence"/>
</dbReference>
<dbReference type="EMBL" id="FNKX01000003">
    <property type="protein sequence ID" value="SDR60388.1"/>
    <property type="molecule type" value="Genomic_DNA"/>
</dbReference>
<protein>
    <recommendedName>
        <fullName evidence="3">DUF488 domain-containing protein</fullName>
    </recommendedName>
</protein>